<sequence>MLLLLFNCLTTSDYIAVADIIFNLLLAIFVIFFLQKKIDDKKYLKEHFINEIIQIRENYRTFLINLETNCLKPKEILSLLKSMNITLNDLMIILNEVYNIEPTYLINYQTELRNIVTEFNEFSKNFSKNKKVVLKDESVLEIMNFHQRNNCKFNELIKIVSYK</sequence>
<feature type="transmembrane region" description="Helical" evidence="1">
    <location>
        <begin position="14"/>
        <end position="34"/>
    </location>
</feature>
<protein>
    <submittedName>
        <fullName evidence="2">Uncharacterized protein</fullName>
    </submittedName>
</protein>
<dbReference type="RefSeq" id="WP_004788387.1">
    <property type="nucleotide sequence ID" value="NZ_SORO01000001.1"/>
</dbReference>
<accession>A0A4R8MW95</accession>
<dbReference type="OrthoDB" id="1452185at2"/>
<dbReference type="GeneID" id="79825664"/>
<keyword evidence="1" id="KW-1133">Transmembrane helix</keyword>
<dbReference type="STRING" id="1193051.LEP1GSC017_3664"/>
<reference evidence="2 3" key="1">
    <citation type="submission" date="2019-03" db="EMBL/GenBank/DDBJ databases">
        <title>Genomic Encyclopedia of Archaeal and Bacterial Type Strains, Phase II (KMG-II): from individual species to whole genera.</title>
        <authorList>
            <person name="Goeker M."/>
        </authorList>
    </citation>
    <scope>NUCLEOTIDE SEQUENCE [LARGE SCALE GENOMIC DNA]</scope>
    <source>
        <strain evidence="2 3">DSM 21537</strain>
    </source>
</reference>
<comment type="caution">
    <text evidence="2">The sequence shown here is derived from an EMBL/GenBank/DDBJ whole genome shotgun (WGS) entry which is preliminary data.</text>
</comment>
<keyword evidence="1" id="KW-0472">Membrane</keyword>
<name>A0A4R8MW95_LEPME</name>
<evidence type="ECO:0000256" key="1">
    <source>
        <dbReference type="SAM" id="Phobius"/>
    </source>
</evidence>
<dbReference type="Proteomes" id="UP000294684">
    <property type="component" value="Unassembled WGS sequence"/>
</dbReference>
<keyword evidence="1" id="KW-0812">Transmembrane</keyword>
<organism evidence="2 3">
    <name type="scientific">Leptospira meyeri</name>
    <dbReference type="NCBI Taxonomy" id="29508"/>
    <lineage>
        <taxon>Bacteria</taxon>
        <taxon>Pseudomonadati</taxon>
        <taxon>Spirochaetota</taxon>
        <taxon>Spirochaetia</taxon>
        <taxon>Leptospirales</taxon>
        <taxon>Leptospiraceae</taxon>
        <taxon>Leptospira</taxon>
    </lineage>
</organism>
<gene>
    <name evidence="2" type="ORF">CLV96_0307</name>
</gene>
<dbReference type="AlphaFoldDB" id="A0A4R8MW95"/>
<proteinExistence type="predicted"/>
<evidence type="ECO:0000313" key="3">
    <source>
        <dbReference type="Proteomes" id="UP000294684"/>
    </source>
</evidence>
<dbReference type="EMBL" id="SORO01000001">
    <property type="protein sequence ID" value="TDY71345.1"/>
    <property type="molecule type" value="Genomic_DNA"/>
</dbReference>
<keyword evidence="3" id="KW-1185">Reference proteome</keyword>
<evidence type="ECO:0000313" key="2">
    <source>
        <dbReference type="EMBL" id="TDY71345.1"/>
    </source>
</evidence>